<name>A0A9Q0ER41_9TELE</name>
<dbReference type="InterPro" id="IPR000010">
    <property type="entry name" value="Cystatin_dom"/>
</dbReference>
<dbReference type="SMART" id="SM00043">
    <property type="entry name" value="CY"/>
    <property type="match status" value="1"/>
</dbReference>
<evidence type="ECO:0000256" key="8">
    <source>
        <dbReference type="ARBA" id="ARBA00041437"/>
    </source>
</evidence>
<dbReference type="AlphaFoldDB" id="A0A9Q0ER41"/>
<reference evidence="10" key="1">
    <citation type="submission" date="2022-07" db="EMBL/GenBank/DDBJ databases">
        <title>Chromosome-level genome of Muraenolepis orangiensis.</title>
        <authorList>
            <person name="Kim J."/>
        </authorList>
    </citation>
    <scope>NUCLEOTIDE SEQUENCE</scope>
    <source>
        <strain evidence="10">KU_S4_2022</strain>
        <tissue evidence="10">Muscle</tissue>
    </source>
</reference>
<evidence type="ECO:0000256" key="7">
    <source>
        <dbReference type="ARBA" id="ARBA00040677"/>
    </source>
</evidence>
<keyword evidence="5" id="KW-0789">Thiol protease inhibitor</keyword>
<proteinExistence type="inferred from homology"/>
<comment type="caution">
    <text evidence="10">The sequence shown here is derived from an EMBL/GenBank/DDBJ whole genome shotgun (WGS) entry which is preliminary data.</text>
</comment>
<evidence type="ECO:0000256" key="5">
    <source>
        <dbReference type="ARBA" id="ARBA00022704"/>
    </source>
</evidence>
<dbReference type="InterPro" id="IPR018073">
    <property type="entry name" value="Prot_inh_cystat_CS"/>
</dbReference>
<dbReference type="GO" id="GO:0005829">
    <property type="term" value="C:cytosol"/>
    <property type="evidence" value="ECO:0007669"/>
    <property type="project" value="TreeGrafter"/>
</dbReference>
<feature type="domain" description="Cystatin" evidence="9">
    <location>
        <begin position="9"/>
        <end position="93"/>
    </location>
</feature>
<dbReference type="Gene3D" id="3.10.450.10">
    <property type="match status" value="1"/>
</dbReference>
<dbReference type="Proteomes" id="UP001148018">
    <property type="component" value="Unassembled WGS sequence"/>
</dbReference>
<dbReference type="EMBL" id="JANIIK010000037">
    <property type="protein sequence ID" value="KAJ3611824.1"/>
    <property type="molecule type" value="Genomic_DNA"/>
</dbReference>
<dbReference type="FunFam" id="3.10.450.10:FF:000001">
    <property type="entry name" value="Cystatin-A"/>
    <property type="match status" value="1"/>
</dbReference>
<evidence type="ECO:0000256" key="2">
    <source>
        <dbReference type="ARBA" id="ARBA00009403"/>
    </source>
</evidence>
<dbReference type="GO" id="GO:0004869">
    <property type="term" value="F:cysteine-type endopeptidase inhibitor activity"/>
    <property type="evidence" value="ECO:0007669"/>
    <property type="project" value="UniProtKB-KW"/>
</dbReference>
<evidence type="ECO:0000259" key="9">
    <source>
        <dbReference type="SMART" id="SM00043"/>
    </source>
</evidence>
<dbReference type="PANTHER" id="PTHR11414:SF21">
    <property type="entry name" value="CYSTATIN 14A, TANDEM DUPLICATE 1-RELATED"/>
    <property type="match status" value="1"/>
</dbReference>
<dbReference type="PROSITE" id="PS00287">
    <property type="entry name" value="CYSTATIN"/>
    <property type="match status" value="1"/>
</dbReference>
<keyword evidence="4" id="KW-0646">Protease inhibitor</keyword>
<evidence type="ECO:0000256" key="4">
    <source>
        <dbReference type="ARBA" id="ARBA00022690"/>
    </source>
</evidence>
<dbReference type="CDD" id="cd00042">
    <property type="entry name" value="CY"/>
    <property type="match status" value="1"/>
</dbReference>
<dbReference type="Pfam" id="PF00031">
    <property type="entry name" value="Cystatin"/>
    <property type="match status" value="1"/>
</dbReference>
<dbReference type="PRINTS" id="PR00295">
    <property type="entry name" value="STEFINA"/>
</dbReference>
<keyword evidence="3" id="KW-0963">Cytoplasm</keyword>
<dbReference type="InterPro" id="IPR046350">
    <property type="entry name" value="Cystatin_sf"/>
</dbReference>
<evidence type="ECO:0000256" key="1">
    <source>
        <dbReference type="ARBA" id="ARBA00004496"/>
    </source>
</evidence>
<dbReference type="PANTHER" id="PTHR11414">
    <property type="entry name" value="CYSTATIN FAMILY MEMBER"/>
    <property type="match status" value="1"/>
</dbReference>
<comment type="similarity">
    <text evidence="2">Belongs to the cystatin family.</text>
</comment>
<gene>
    <name evidence="10" type="ORF">NHX12_021837</name>
</gene>
<evidence type="ECO:0000313" key="10">
    <source>
        <dbReference type="EMBL" id="KAJ3611824.1"/>
    </source>
</evidence>
<accession>A0A9Q0ER41</accession>
<dbReference type="GO" id="GO:0071220">
    <property type="term" value="P:cellular response to bacterial lipoprotein"/>
    <property type="evidence" value="ECO:0007669"/>
    <property type="project" value="UniProtKB-ARBA"/>
</dbReference>
<evidence type="ECO:0000256" key="6">
    <source>
        <dbReference type="ARBA" id="ARBA00022859"/>
    </source>
</evidence>
<dbReference type="GO" id="GO:0002376">
    <property type="term" value="P:immune system process"/>
    <property type="evidence" value="ECO:0007669"/>
    <property type="project" value="UniProtKB-KW"/>
</dbReference>
<evidence type="ECO:0000256" key="3">
    <source>
        <dbReference type="ARBA" id="ARBA00022490"/>
    </source>
</evidence>
<dbReference type="SUPFAM" id="SSF54403">
    <property type="entry name" value="Cystatin/monellin"/>
    <property type="match status" value="1"/>
</dbReference>
<sequence>MTAADVSCRMMGGPSEVMEASEYVQELCNEVKASVEGGNNQKYDVFVAKSYTSQVVSGTNYFIKVHVGGDVHIDIVVHEALQCHGGLVSLLGFPEPKPQLIGFPEPKPQLIGFPEPKTELLGFPESETQMPD</sequence>
<keyword evidence="6" id="KW-0391">Immunity</keyword>
<comment type="subcellular location">
    <subcellularLocation>
        <location evidence="1">Cytoplasm</location>
    </subcellularLocation>
</comment>
<organism evidence="10 11">
    <name type="scientific">Muraenolepis orangiensis</name>
    <name type="common">Patagonian moray cod</name>
    <dbReference type="NCBI Taxonomy" id="630683"/>
    <lineage>
        <taxon>Eukaryota</taxon>
        <taxon>Metazoa</taxon>
        <taxon>Chordata</taxon>
        <taxon>Craniata</taxon>
        <taxon>Vertebrata</taxon>
        <taxon>Euteleostomi</taxon>
        <taxon>Actinopterygii</taxon>
        <taxon>Neopterygii</taxon>
        <taxon>Teleostei</taxon>
        <taxon>Neoteleostei</taxon>
        <taxon>Acanthomorphata</taxon>
        <taxon>Zeiogadaria</taxon>
        <taxon>Gadariae</taxon>
        <taxon>Gadiformes</taxon>
        <taxon>Muraenolepidoidei</taxon>
        <taxon>Muraenolepididae</taxon>
        <taxon>Muraenolepis</taxon>
    </lineage>
</organism>
<dbReference type="OrthoDB" id="2429551at2759"/>
<evidence type="ECO:0000313" key="11">
    <source>
        <dbReference type="Proteomes" id="UP001148018"/>
    </source>
</evidence>
<protein>
    <recommendedName>
        <fullName evidence="7">Cystatin-B</fullName>
    </recommendedName>
    <alternativeName>
        <fullName evidence="8">Stefin-B</fullName>
    </alternativeName>
</protein>
<keyword evidence="11" id="KW-1185">Reference proteome</keyword>
<dbReference type="InterPro" id="IPR001713">
    <property type="entry name" value="Prot_inh_stefin"/>
</dbReference>